<dbReference type="EMBL" id="CAJEWN010000180">
    <property type="protein sequence ID" value="CAD2171226.1"/>
    <property type="molecule type" value="Genomic_DNA"/>
</dbReference>
<comment type="caution">
    <text evidence="2">The sequence shown here is derived from an EMBL/GenBank/DDBJ whole genome shotgun (WGS) entry which is preliminary data.</text>
</comment>
<gene>
    <name evidence="2" type="ORF">MENT_LOCUS22681</name>
</gene>
<feature type="region of interest" description="Disordered" evidence="1">
    <location>
        <begin position="100"/>
        <end position="121"/>
    </location>
</feature>
<reference evidence="2 3" key="1">
    <citation type="submission" date="2020-08" db="EMBL/GenBank/DDBJ databases">
        <authorList>
            <person name="Koutsovoulos G."/>
            <person name="Danchin GJ E."/>
        </authorList>
    </citation>
    <scope>NUCLEOTIDE SEQUENCE [LARGE SCALE GENOMIC DNA]</scope>
</reference>
<feature type="compositionally biased region" description="Basic and acidic residues" evidence="1">
    <location>
        <begin position="40"/>
        <end position="54"/>
    </location>
</feature>
<sequence>MGGPTTQLVRTALRAAKTAIKPNTISKVAGNVEKMGAEAVETKLLKPPKPKEAPTTKPNSHPPAPTPIHPPKQQQIHAFEVKQPNRPHFENQQRFAHSTNFQGISSHVSPSISSTRVKFNI</sequence>
<name>A0A6V7V8B9_MELEN</name>
<proteinExistence type="predicted"/>
<feature type="region of interest" description="Disordered" evidence="1">
    <location>
        <begin position="40"/>
        <end position="75"/>
    </location>
</feature>
<protein>
    <submittedName>
        <fullName evidence="2">Uncharacterized protein</fullName>
    </submittedName>
</protein>
<dbReference type="Proteomes" id="UP000580250">
    <property type="component" value="Unassembled WGS sequence"/>
</dbReference>
<feature type="compositionally biased region" description="Low complexity" evidence="1">
    <location>
        <begin position="105"/>
        <end position="114"/>
    </location>
</feature>
<evidence type="ECO:0000256" key="1">
    <source>
        <dbReference type="SAM" id="MobiDB-lite"/>
    </source>
</evidence>
<evidence type="ECO:0000313" key="3">
    <source>
        <dbReference type="Proteomes" id="UP000580250"/>
    </source>
</evidence>
<accession>A0A6V7V8B9</accession>
<dbReference type="AlphaFoldDB" id="A0A6V7V8B9"/>
<organism evidence="2 3">
    <name type="scientific">Meloidogyne enterolobii</name>
    <name type="common">Root-knot nematode worm</name>
    <name type="synonym">Meloidogyne mayaguensis</name>
    <dbReference type="NCBI Taxonomy" id="390850"/>
    <lineage>
        <taxon>Eukaryota</taxon>
        <taxon>Metazoa</taxon>
        <taxon>Ecdysozoa</taxon>
        <taxon>Nematoda</taxon>
        <taxon>Chromadorea</taxon>
        <taxon>Rhabditida</taxon>
        <taxon>Tylenchina</taxon>
        <taxon>Tylenchomorpha</taxon>
        <taxon>Tylenchoidea</taxon>
        <taxon>Meloidogynidae</taxon>
        <taxon>Meloidogyninae</taxon>
        <taxon>Meloidogyne</taxon>
    </lineage>
</organism>
<evidence type="ECO:0000313" key="2">
    <source>
        <dbReference type="EMBL" id="CAD2171226.1"/>
    </source>
</evidence>
<feature type="compositionally biased region" description="Pro residues" evidence="1">
    <location>
        <begin position="60"/>
        <end position="70"/>
    </location>
</feature>